<dbReference type="OrthoDB" id="6196782at2"/>
<reference evidence="1 2" key="1">
    <citation type="journal article" date="2017" name="Environ. Microbiol.">
        <title>Genomic and physiological analyses of 'Reinekea forsetii' reveal a versatile opportunistic lifestyle during spring algae blooms.</title>
        <authorList>
            <person name="Avci B."/>
            <person name="Hahnke R.L."/>
            <person name="Chafee M."/>
            <person name="Fischer T."/>
            <person name="Gruber-Vodicka H."/>
            <person name="Tegetmeyer H.E."/>
            <person name="Harder J."/>
            <person name="Fuchs B.M."/>
            <person name="Amann R.I."/>
            <person name="Teeling H."/>
        </authorList>
    </citation>
    <scope>NUCLEOTIDE SEQUENCE [LARGE SCALE GENOMIC DNA]</scope>
    <source>
        <strain evidence="1 2">Hel1_31_D35</strain>
    </source>
</reference>
<name>A0A2K8KSN5_9GAMM</name>
<dbReference type="Proteomes" id="UP000229757">
    <property type="component" value="Chromosome"/>
</dbReference>
<evidence type="ECO:0000313" key="1">
    <source>
        <dbReference type="EMBL" id="ATX77738.1"/>
    </source>
</evidence>
<dbReference type="RefSeq" id="WP_100257973.1">
    <property type="nucleotide sequence ID" value="NZ_CP011797.1"/>
</dbReference>
<keyword evidence="2" id="KW-1185">Reference proteome</keyword>
<gene>
    <name evidence="1" type="ORF">REIFOR_02614</name>
</gene>
<organism evidence="1 2">
    <name type="scientific">Reinekea forsetii</name>
    <dbReference type="NCBI Taxonomy" id="1336806"/>
    <lineage>
        <taxon>Bacteria</taxon>
        <taxon>Pseudomonadati</taxon>
        <taxon>Pseudomonadota</taxon>
        <taxon>Gammaproteobacteria</taxon>
        <taxon>Oceanospirillales</taxon>
        <taxon>Saccharospirillaceae</taxon>
        <taxon>Reinekea</taxon>
    </lineage>
</organism>
<sequence>MTVWQSLLAQKEVVRSLHIEAGELIYYRPSGAITHVVIDELSRAELRQINHQLYWYLLDQNGSFALIPEACPQFGLLRRYLLSFRGFNYDGLLRFDPSIDQRLLLWSMTDQRVA</sequence>
<proteinExistence type="predicted"/>
<dbReference type="KEGG" id="rfo:REIFOR_02614"/>
<dbReference type="AlphaFoldDB" id="A0A2K8KSN5"/>
<dbReference type="EMBL" id="CP011797">
    <property type="protein sequence ID" value="ATX77738.1"/>
    <property type="molecule type" value="Genomic_DNA"/>
</dbReference>
<accession>A0A2K8KSN5</accession>
<evidence type="ECO:0000313" key="2">
    <source>
        <dbReference type="Proteomes" id="UP000229757"/>
    </source>
</evidence>
<protein>
    <submittedName>
        <fullName evidence="1">Uncharacterized protein</fullName>
    </submittedName>
</protein>